<protein>
    <submittedName>
        <fullName evidence="1">XRE family transcriptional regulator</fullName>
    </submittedName>
</protein>
<gene>
    <name evidence="1" type="ORF">DXZ20_19030</name>
</gene>
<keyword evidence="2" id="KW-1185">Reference proteome</keyword>
<reference evidence="1 2" key="1">
    <citation type="journal article" date="2020" name="Microb. Ecol.">
        <title>Ecogenomics of the Marine Benthic Filamentous Cyanobacterium Adonisia.</title>
        <authorList>
            <person name="Walter J.M."/>
            <person name="Coutinho F.H."/>
            <person name="Leomil L."/>
            <person name="Hargreaves P.I."/>
            <person name="Campeao M.E."/>
            <person name="Vieira V.V."/>
            <person name="Silva B.S."/>
            <person name="Fistarol G.O."/>
            <person name="Salomon P.S."/>
            <person name="Sawabe T."/>
            <person name="Mino S."/>
            <person name="Hosokawa M."/>
            <person name="Miyashita H."/>
            <person name="Maruyama F."/>
            <person name="van Verk M.C."/>
            <person name="Dutilh B.E."/>
            <person name="Thompson C.C."/>
            <person name="Thompson F.L."/>
        </authorList>
    </citation>
    <scope>NUCLEOTIDE SEQUENCE [LARGE SCALE GENOMIC DNA]</scope>
    <source>
        <strain evidence="1 2">CCMR0081</strain>
    </source>
</reference>
<accession>A0A6M0RN49</accession>
<comment type="caution">
    <text evidence="1">The sequence shown here is derived from an EMBL/GenBank/DDBJ whole genome shotgun (WGS) entry which is preliminary data.</text>
</comment>
<dbReference type="Proteomes" id="UP000481033">
    <property type="component" value="Unassembled WGS sequence"/>
</dbReference>
<organism evidence="1 2">
    <name type="scientific">Adonisia turfae CCMR0081</name>
    <dbReference type="NCBI Taxonomy" id="2292702"/>
    <lineage>
        <taxon>Bacteria</taxon>
        <taxon>Bacillati</taxon>
        <taxon>Cyanobacteriota</taxon>
        <taxon>Adonisia</taxon>
        <taxon>Adonisia turfae</taxon>
    </lineage>
</organism>
<sequence>MIIFKLKEVQARYNVRNVALAEYLGLKSDALISEYRSGAKTPKLDRVDRIMDAILALGNKEKLELYPLSFSDLIEYRPNSAQKSKENQKESTLF</sequence>
<proteinExistence type="predicted"/>
<dbReference type="EMBL" id="QXHD01000004">
    <property type="protein sequence ID" value="NEZ57715.1"/>
    <property type="molecule type" value="Genomic_DNA"/>
</dbReference>
<name>A0A6M0RN49_9CYAN</name>
<evidence type="ECO:0000313" key="1">
    <source>
        <dbReference type="EMBL" id="NEZ57715.1"/>
    </source>
</evidence>
<evidence type="ECO:0000313" key="2">
    <source>
        <dbReference type="Proteomes" id="UP000481033"/>
    </source>
</evidence>
<dbReference type="RefSeq" id="WP_163699857.1">
    <property type="nucleotide sequence ID" value="NZ_QXHD01000004.1"/>
</dbReference>
<dbReference type="AlphaFoldDB" id="A0A6M0RN49"/>